<dbReference type="AlphaFoldDB" id="A0A941EDC5"/>
<feature type="compositionally biased region" description="Basic and acidic residues" evidence="1">
    <location>
        <begin position="69"/>
        <end position="80"/>
    </location>
</feature>
<gene>
    <name evidence="2" type="ORF">KDK95_05425</name>
</gene>
<dbReference type="RefSeq" id="WP_212516891.1">
    <property type="nucleotide sequence ID" value="NZ_JAGSOH010000008.1"/>
</dbReference>
<accession>A0A941EDC5</accession>
<evidence type="ECO:0000313" key="3">
    <source>
        <dbReference type="Proteomes" id="UP000676325"/>
    </source>
</evidence>
<dbReference type="EMBL" id="JAGSOH010000008">
    <property type="protein sequence ID" value="MBR7825739.1"/>
    <property type="molecule type" value="Genomic_DNA"/>
</dbReference>
<evidence type="ECO:0000256" key="1">
    <source>
        <dbReference type="SAM" id="MobiDB-lite"/>
    </source>
</evidence>
<evidence type="ECO:0000313" key="2">
    <source>
        <dbReference type="EMBL" id="MBR7825739.1"/>
    </source>
</evidence>
<keyword evidence="3" id="KW-1185">Reference proteome</keyword>
<comment type="caution">
    <text evidence="2">The sequence shown here is derived from an EMBL/GenBank/DDBJ whole genome shotgun (WGS) entry which is preliminary data.</text>
</comment>
<reference evidence="2" key="1">
    <citation type="submission" date="2021-04" db="EMBL/GenBank/DDBJ databases">
        <title>Genome based classification of Actinospica acidithermotolerans sp. nov., an actinobacterium isolated from an Indonesian hot spring.</title>
        <authorList>
            <person name="Kusuma A.B."/>
            <person name="Putra K.E."/>
            <person name="Nafisah S."/>
            <person name="Loh J."/>
            <person name="Nouioui I."/>
            <person name="Goodfellow M."/>
        </authorList>
    </citation>
    <scope>NUCLEOTIDE SEQUENCE</scope>
    <source>
        <strain evidence="2">MGRD01-02</strain>
    </source>
</reference>
<sequence>MTIEDAVGPGPGAAADRRSRRAARGQGSQQALRVKPDVAPPVQAKVAKPAKPQKPPREPKQPKPATKVRRQEDPPAEADRQAYAPVKPGRTLGYVLWQVLRFTVRVVFKLVRLMIKIALSPFHAAG</sequence>
<proteinExistence type="predicted"/>
<name>A0A941EDC5_9ACTN</name>
<feature type="compositionally biased region" description="Low complexity" evidence="1">
    <location>
        <begin position="40"/>
        <end position="50"/>
    </location>
</feature>
<organism evidence="2 3">
    <name type="scientific">Actinospica acidithermotolerans</name>
    <dbReference type="NCBI Taxonomy" id="2828514"/>
    <lineage>
        <taxon>Bacteria</taxon>
        <taxon>Bacillati</taxon>
        <taxon>Actinomycetota</taxon>
        <taxon>Actinomycetes</taxon>
        <taxon>Catenulisporales</taxon>
        <taxon>Actinospicaceae</taxon>
        <taxon>Actinospica</taxon>
    </lineage>
</organism>
<protein>
    <submittedName>
        <fullName evidence="2">Uncharacterized protein</fullName>
    </submittedName>
</protein>
<feature type="region of interest" description="Disordered" evidence="1">
    <location>
        <begin position="1"/>
        <end position="84"/>
    </location>
</feature>
<dbReference type="Proteomes" id="UP000676325">
    <property type="component" value="Unassembled WGS sequence"/>
</dbReference>
<feature type="compositionally biased region" description="Low complexity" evidence="1">
    <location>
        <begin position="1"/>
        <end position="14"/>
    </location>
</feature>